<dbReference type="OrthoDB" id="5140693at2"/>
<dbReference type="RefSeq" id="WP_093186888.1">
    <property type="nucleotide sequence ID" value="NZ_FMYH01000014.1"/>
</dbReference>
<accession>A0A1G6Y3G3</accession>
<name>A0A1G6Y3G3_9MICO</name>
<feature type="transmembrane region" description="Helical" evidence="2">
    <location>
        <begin position="89"/>
        <end position="111"/>
    </location>
</feature>
<dbReference type="EMBL" id="FMYH01000014">
    <property type="protein sequence ID" value="SDD84938.1"/>
    <property type="molecule type" value="Genomic_DNA"/>
</dbReference>
<keyword evidence="4" id="KW-1185">Reference proteome</keyword>
<dbReference type="STRING" id="1814289.SAMN05216410_0265"/>
<evidence type="ECO:0000256" key="2">
    <source>
        <dbReference type="SAM" id="Phobius"/>
    </source>
</evidence>
<dbReference type="Proteomes" id="UP000199039">
    <property type="component" value="Unassembled WGS sequence"/>
</dbReference>
<sequence length="284" mass="28360">MSEHENRWPGPGPSGDAAQETQPAPDLADAGTASEGRLSPADNPPATGTEVGDIAPVLPLGSPMLTPPLVPSRSAARSANGRRFTASPVLIWSVVAAVVLVAAAVTAFLLLRGDDSATGTAPTPVPTVTHTLPAPTATTDPIARGDGTVLFAALPGTVRQYVLTAITPGDLAAQVGALETYDLTYAGAIDGAGDADAVYTVQVTLWGTSDAATAAAGALSAPLAPASSTGDVHVTGAVTGAFSLFGEGDSVTETAHAVWTNGTLVLHASGPAADIRNFYLAYSL</sequence>
<proteinExistence type="predicted"/>
<protein>
    <submittedName>
        <fullName evidence="3">Uncharacterized protein</fullName>
    </submittedName>
</protein>
<feature type="region of interest" description="Disordered" evidence="1">
    <location>
        <begin position="119"/>
        <end position="140"/>
    </location>
</feature>
<keyword evidence="2" id="KW-0812">Transmembrane</keyword>
<keyword evidence="2" id="KW-1133">Transmembrane helix</keyword>
<dbReference type="AlphaFoldDB" id="A0A1G6Y3G3"/>
<evidence type="ECO:0000313" key="4">
    <source>
        <dbReference type="Proteomes" id="UP000199039"/>
    </source>
</evidence>
<evidence type="ECO:0000313" key="3">
    <source>
        <dbReference type="EMBL" id="SDD84938.1"/>
    </source>
</evidence>
<reference evidence="3 4" key="1">
    <citation type="submission" date="2016-09" db="EMBL/GenBank/DDBJ databases">
        <authorList>
            <person name="Capua I."/>
            <person name="De Benedictis P."/>
            <person name="Joannis T."/>
            <person name="Lombin L.H."/>
            <person name="Cattoli G."/>
        </authorList>
    </citation>
    <scope>NUCLEOTIDE SEQUENCE [LARGE SCALE GENOMIC DNA]</scope>
    <source>
        <strain evidence="3 4">ISLP-3</strain>
    </source>
</reference>
<feature type="region of interest" description="Disordered" evidence="1">
    <location>
        <begin position="1"/>
        <end position="59"/>
    </location>
</feature>
<keyword evidence="2" id="KW-0472">Membrane</keyword>
<evidence type="ECO:0000256" key="1">
    <source>
        <dbReference type="SAM" id="MobiDB-lite"/>
    </source>
</evidence>
<gene>
    <name evidence="3" type="ORF">SAMN05216410_0265</name>
</gene>
<organism evidence="3 4">
    <name type="scientific">Sanguibacter gelidistatuariae</name>
    <dbReference type="NCBI Taxonomy" id="1814289"/>
    <lineage>
        <taxon>Bacteria</taxon>
        <taxon>Bacillati</taxon>
        <taxon>Actinomycetota</taxon>
        <taxon>Actinomycetes</taxon>
        <taxon>Micrococcales</taxon>
        <taxon>Sanguibacteraceae</taxon>
        <taxon>Sanguibacter</taxon>
    </lineage>
</organism>